<evidence type="ECO:0000256" key="1">
    <source>
        <dbReference type="ARBA" id="ARBA00023002"/>
    </source>
</evidence>
<evidence type="ECO:0000313" key="4">
    <source>
        <dbReference type="Proteomes" id="UP001150217"/>
    </source>
</evidence>
<dbReference type="EMBL" id="JANVFT010000078">
    <property type="protein sequence ID" value="KAJ4474149.1"/>
    <property type="molecule type" value="Genomic_DNA"/>
</dbReference>
<dbReference type="InterPro" id="IPR013149">
    <property type="entry name" value="ADH-like_C"/>
</dbReference>
<dbReference type="PANTHER" id="PTHR43205:SF19">
    <property type="entry name" value="ENOYL REDUCTASE (ER) DOMAIN-CONTAINING PROTEIN"/>
    <property type="match status" value="1"/>
</dbReference>
<organism evidence="3 4">
    <name type="scientific">Lentinula lateritia</name>
    <dbReference type="NCBI Taxonomy" id="40482"/>
    <lineage>
        <taxon>Eukaryota</taxon>
        <taxon>Fungi</taxon>
        <taxon>Dikarya</taxon>
        <taxon>Basidiomycota</taxon>
        <taxon>Agaricomycotina</taxon>
        <taxon>Agaricomycetes</taxon>
        <taxon>Agaricomycetidae</taxon>
        <taxon>Agaricales</taxon>
        <taxon>Marasmiineae</taxon>
        <taxon>Omphalotaceae</taxon>
        <taxon>Lentinula</taxon>
    </lineage>
</organism>
<dbReference type="Pfam" id="PF16884">
    <property type="entry name" value="ADH_N_2"/>
    <property type="match status" value="1"/>
</dbReference>
<dbReference type="Gene3D" id="3.90.180.10">
    <property type="entry name" value="Medium-chain alcohol dehydrogenases, catalytic domain"/>
    <property type="match status" value="1"/>
</dbReference>
<dbReference type="Pfam" id="PF00107">
    <property type="entry name" value="ADH_zinc_N"/>
    <property type="match status" value="1"/>
</dbReference>
<dbReference type="PANTHER" id="PTHR43205">
    <property type="entry name" value="PROSTAGLANDIN REDUCTASE"/>
    <property type="match status" value="1"/>
</dbReference>
<evidence type="ECO:0000313" key="3">
    <source>
        <dbReference type="EMBL" id="KAJ4474149.1"/>
    </source>
</evidence>
<dbReference type="SUPFAM" id="SSF51735">
    <property type="entry name" value="NAD(P)-binding Rossmann-fold domains"/>
    <property type="match status" value="1"/>
</dbReference>
<keyword evidence="4" id="KW-1185">Reference proteome</keyword>
<sequence length="348" mass="37312">MVREIVLANAPSGFPVVELGKSDSTFELKELELPELKDDQVLLQTIFLSNDPAQRGWIQKDQNADRAYVPPILPGERMRAGSVAKVLKSTSPSIKAGTVVQCYGGWAEQLVVNAKDAFPLPDIPELSPSVFLGAVGVPGLTAYFGLKDVCKLQRGQDIIISGAAGATGNVAVQLAKHVFGAGKVVAIAGSDEKCEWLKKIGADVALNYKSPLFSEAIAEAVKPSYVDCYFDNVGGAILNACLPLIKRNGCIAACGAISGYNDPSQTVLSNWSEIIINRITVQGFIVMDYYHRRGEGIQVISSAIKEGKLSVAGGETIVRTGFEKVPEVWMRLFRGENTGKLVTQIADL</sequence>
<evidence type="ECO:0000259" key="2">
    <source>
        <dbReference type="SMART" id="SM00829"/>
    </source>
</evidence>
<dbReference type="InterPro" id="IPR020843">
    <property type="entry name" value="ER"/>
</dbReference>
<keyword evidence="1" id="KW-0560">Oxidoreductase</keyword>
<feature type="domain" description="Enoyl reductase (ER)" evidence="2">
    <location>
        <begin position="21"/>
        <end position="343"/>
    </location>
</feature>
<dbReference type="InterPro" id="IPR041694">
    <property type="entry name" value="ADH_N_2"/>
</dbReference>
<name>A0ABQ8VAE0_9AGAR</name>
<dbReference type="Gene3D" id="3.40.50.720">
    <property type="entry name" value="NAD(P)-binding Rossmann-like Domain"/>
    <property type="match status" value="1"/>
</dbReference>
<dbReference type="InterPro" id="IPR036291">
    <property type="entry name" value="NAD(P)-bd_dom_sf"/>
</dbReference>
<dbReference type="InterPro" id="IPR011032">
    <property type="entry name" value="GroES-like_sf"/>
</dbReference>
<dbReference type="Proteomes" id="UP001150217">
    <property type="component" value="Unassembled WGS sequence"/>
</dbReference>
<dbReference type="SUPFAM" id="SSF50129">
    <property type="entry name" value="GroES-like"/>
    <property type="match status" value="1"/>
</dbReference>
<dbReference type="CDD" id="cd05288">
    <property type="entry name" value="PGDH"/>
    <property type="match status" value="1"/>
</dbReference>
<gene>
    <name evidence="3" type="ORF">C8R41DRAFT_897459</name>
</gene>
<reference evidence="3" key="1">
    <citation type="submission" date="2022-08" db="EMBL/GenBank/DDBJ databases">
        <title>A Global Phylogenomic Analysis of the Shiitake Genus Lentinula.</title>
        <authorList>
            <consortium name="DOE Joint Genome Institute"/>
            <person name="Sierra-Patev S."/>
            <person name="Min B."/>
            <person name="Naranjo-Ortiz M."/>
            <person name="Looney B."/>
            <person name="Konkel Z."/>
            <person name="Slot J.C."/>
            <person name="Sakamoto Y."/>
            <person name="Steenwyk J.L."/>
            <person name="Rokas A."/>
            <person name="Carro J."/>
            <person name="Camarero S."/>
            <person name="Ferreira P."/>
            <person name="Molpeceres G."/>
            <person name="Ruiz-Duenas F.J."/>
            <person name="Serrano A."/>
            <person name="Henrissat B."/>
            <person name="Drula E."/>
            <person name="Hughes K.W."/>
            <person name="Mata J.L."/>
            <person name="Ishikawa N.K."/>
            <person name="Vargas-Isla R."/>
            <person name="Ushijima S."/>
            <person name="Smith C.A."/>
            <person name="Ahrendt S."/>
            <person name="Andreopoulos W."/>
            <person name="He G."/>
            <person name="Labutti K."/>
            <person name="Lipzen A."/>
            <person name="Ng V."/>
            <person name="Riley R."/>
            <person name="Sandor L."/>
            <person name="Barry K."/>
            <person name="Martinez A.T."/>
            <person name="Xiao Y."/>
            <person name="Gibbons J.G."/>
            <person name="Terashima K."/>
            <person name="Grigoriev I.V."/>
            <person name="Hibbett D.S."/>
        </authorList>
    </citation>
    <scope>NUCLEOTIDE SEQUENCE</scope>
    <source>
        <strain evidence="3">RHP3577 ss4</strain>
    </source>
</reference>
<comment type="caution">
    <text evidence="3">The sequence shown here is derived from an EMBL/GenBank/DDBJ whole genome shotgun (WGS) entry which is preliminary data.</text>
</comment>
<dbReference type="SMART" id="SM00829">
    <property type="entry name" value="PKS_ER"/>
    <property type="match status" value="1"/>
</dbReference>
<proteinExistence type="predicted"/>
<dbReference type="InterPro" id="IPR045010">
    <property type="entry name" value="MDR_fam"/>
</dbReference>
<protein>
    <recommendedName>
        <fullName evidence="2">Enoyl reductase (ER) domain-containing protein</fullName>
    </recommendedName>
</protein>
<accession>A0ABQ8VAE0</accession>